<reference evidence="2 3" key="1">
    <citation type="submission" date="2018-07" db="EMBL/GenBank/DDBJ databases">
        <title>Desertimonas flava gen. nov. sp. nov.</title>
        <authorList>
            <person name="Liu S."/>
        </authorList>
    </citation>
    <scope>NUCLEOTIDE SEQUENCE [LARGE SCALE GENOMIC DNA]</scope>
    <source>
        <strain evidence="2 3">16Sb5-5</strain>
    </source>
</reference>
<keyword evidence="1" id="KW-1133">Transmembrane helix</keyword>
<dbReference type="InterPro" id="IPR010390">
    <property type="entry name" value="ABC-2_transporter-like"/>
</dbReference>
<dbReference type="AlphaFoldDB" id="A0A367YWY7"/>
<organism evidence="2 3">
    <name type="scientific">Desertihabitans brevis</name>
    <dbReference type="NCBI Taxonomy" id="2268447"/>
    <lineage>
        <taxon>Bacteria</taxon>
        <taxon>Bacillati</taxon>
        <taxon>Actinomycetota</taxon>
        <taxon>Actinomycetes</taxon>
        <taxon>Propionibacteriales</taxon>
        <taxon>Propionibacteriaceae</taxon>
        <taxon>Desertihabitans</taxon>
    </lineage>
</organism>
<evidence type="ECO:0000256" key="1">
    <source>
        <dbReference type="SAM" id="Phobius"/>
    </source>
</evidence>
<dbReference type="PANTHER" id="PTHR36832:SF1">
    <property type="entry name" value="SLR1174 PROTEIN"/>
    <property type="match status" value="1"/>
</dbReference>
<feature type="transmembrane region" description="Helical" evidence="1">
    <location>
        <begin position="200"/>
        <end position="218"/>
    </location>
</feature>
<dbReference type="RefSeq" id="WP_114125956.1">
    <property type="nucleotide sequence ID" value="NZ_QOUI01000003.1"/>
</dbReference>
<dbReference type="Pfam" id="PF06182">
    <property type="entry name" value="ABC2_membrane_6"/>
    <property type="match status" value="1"/>
</dbReference>
<name>A0A367YWY7_9ACTN</name>
<evidence type="ECO:0000313" key="2">
    <source>
        <dbReference type="EMBL" id="RCK70413.1"/>
    </source>
</evidence>
<keyword evidence="1" id="KW-0472">Membrane</keyword>
<evidence type="ECO:0008006" key="4">
    <source>
        <dbReference type="Google" id="ProtNLM"/>
    </source>
</evidence>
<feature type="transmembrane region" description="Helical" evidence="1">
    <location>
        <begin position="134"/>
        <end position="153"/>
    </location>
</feature>
<comment type="caution">
    <text evidence="2">The sequence shown here is derived from an EMBL/GenBank/DDBJ whole genome shotgun (WGS) entry which is preliminary data.</text>
</comment>
<proteinExistence type="predicted"/>
<sequence length="285" mass="31204">MADVATRPAAPPDFSKVSLGALRRYYVGEFAASAANNLAYRGAVAIWVVTTVIQPMVSIVVWRTVAGPGGEVSGFNASEFVTYFAVTMLVEHLTFIWLMWEFEWRIRTGAMSPLLLRPIHPIHKDVCENLSYKLIGLVGVLPAMVLLVIGFGGDVSGIGVVQVLTFLPALVLAMAVRFLLEWVLALSAFWVTKTSALNNLYFALFLFLSGSFAPLAVLPEAVRTLAYVSPFPWIVSFPVELALGRRTGAEVWVGYLAQVGWVLVALVLLRVVWRRAVRVYSAVGS</sequence>
<feature type="transmembrane region" description="Helical" evidence="1">
    <location>
        <begin position="159"/>
        <end position="180"/>
    </location>
</feature>
<dbReference type="EMBL" id="QOUI01000003">
    <property type="protein sequence ID" value="RCK70413.1"/>
    <property type="molecule type" value="Genomic_DNA"/>
</dbReference>
<accession>A0A367YWY7</accession>
<gene>
    <name evidence="2" type="ORF">DT076_07135</name>
</gene>
<feature type="transmembrane region" description="Helical" evidence="1">
    <location>
        <begin position="38"/>
        <end position="60"/>
    </location>
</feature>
<evidence type="ECO:0000313" key="3">
    <source>
        <dbReference type="Proteomes" id="UP000252770"/>
    </source>
</evidence>
<dbReference type="Proteomes" id="UP000252770">
    <property type="component" value="Unassembled WGS sequence"/>
</dbReference>
<keyword evidence="1" id="KW-0812">Transmembrane</keyword>
<feature type="transmembrane region" description="Helical" evidence="1">
    <location>
        <begin position="255"/>
        <end position="273"/>
    </location>
</feature>
<feature type="transmembrane region" description="Helical" evidence="1">
    <location>
        <begin position="80"/>
        <end position="100"/>
    </location>
</feature>
<keyword evidence="3" id="KW-1185">Reference proteome</keyword>
<dbReference type="PANTHER" id="PTHR36832">
    <property type="entry name" value="SLR1174 PROTEIN-RELATED"/>
    <property type="match status" value="1"/>
</dbReference>
<protein>
    <recommendedName>
        <fullName evidence="4">ABC transporter permease</fullName>
    </recommendedName>
</protein>